<sequence>MTNSRKFTWFFALGIASIASVYATAIHLWLEDASHSASVSAILGSLVLSYAIWLWLHEKRGAKAFSGVVLGGLCGCLALILGPLGFGIEDLLIGPSKELVLSELVYIPLISIASFPLIFLVMHGWAVVLAGVLLGGVIEQLEHRSSEKNEGKG</sequence>
<keyword evidence="3" id="KW-1185">Reference proteome</keyword>
<keyword evidence="1" id="KW-0472">Membrane</keyword>
<dbReference type="RefSeq" id="WP_015414551.1">
    <property type="nucleotide sequence ID" value="NC_020409.1"/>
</dbReference>
<evidence type="ECO:0000313" key="3">
    <source>
        <dbReference type="Proteomes" id="UP000011724"/>
    </source>
</evidence>
<evidence type="ECO:0000313" key="2">
    <source>
        <dbReference type="EMBL" id="CCH48503.1"/>
    </source>
</evidence>
<proteinExistence type="predicted"/>
<reference evidence="3" key="2">
    <citation type="journal article" date="2013" name="Stand. Genomic Sci.">
        <title>Complete genome sequence of Desulfocapsa sulfexigens, a marine deltaproteobacterium specialized in disproportionating inorganic sulfur compounds.</title>
        <authorList>
            <person name="Finster K.W."/>
            <person name="Kjeldsen K.U."/>
            <person name="Kube M."/>
            <person name="Reinhardt R."/>
            <person name="Mussmann M."/>
            <person name="Amann R."/>
            <person name="Schreiber L."/>
        </authorList>
    </citation>
    <scope>NUCLEOTIDE SEQUENCE [LARGE SCALE GENOMIC DNA]</scope>
    <source>
        <strain evidence="3">DSM 10523 / SB164P1</strain>
    </source>
</reference>
<name>M1WVJ2_PSEP2</name>
<dbReference type="Proteomes" id="UP000011724">
    <property type="component" value="Chromosome"/>
</dbReference>
<keyword evidence="1" id="KW-0812">Transmembrane</keyword>
<feature type="transmembrane region" description="Helical" evidence="1">
    <location>
        <begin position="68"/>
        <end position="86"/>
    </location>
</feature>
<dbReference type="HOGENOM" id="CLU_1710322_0_0_7"/>
<dbReference type="BioCyc" id="DPIE1322246:BN4_RS06345-MONOMER"/>
<keyword evidence="1" id="KW-1133">Transmembrane helix</keyword>
<accession>M1WVJ2</accession>
<feature type="transmembrane region" description="Helical" evidence="1">
    <location>
        <begin position="36"/>
        <end position="56"/>
    </location>
</feature>
<protein>
    <submittedName>
        <fullName evidence="2">Uncharacterized protein</fullName>
    </submittedName>
</protein>
<dbReference type="KEGG" id="dpi:BN4_11266"/>
<evidence type="ECO:0000256" key="1">
    <source>
        <dbReference type="SAM" id="Phobius"/>
    </source>
</evidence>
<feature type="transmembrane region" description="Helical" evidence="1">
    <location>
        <begin position="106"/>
        <end position="138"/>
    </location>
</feature>
<dbReference type="EMBL" id="FO203427">
    <property type="protein sequence ID" value="CCH48503.1"/>
    <property type="molecule type" value="Genomic_DNA"/>
</dbReference>
<dbReference type="AlphaFoldDB" id="M1WVJ2"/>
<reference evidence="2 3" key="1">
    <citation type="journal article" date="2013" name="PLoS ONE">
        <title>The first genomic and proteomic characterization of a deep-sea sulfate reducer: insights into the piezophilic lifestyle of Desulfovibrio piezophilus.</title>
        <authorList>
            <person name="Pradel N."/>
            <person name="Ji B."/>
            <person name="Gimenez G."/>
            <person name="Talla E."/>
            <person name="Lenoble P."/>
            <person name="Garel M."/>
            <person name="Tamburini C."/>
            <person name="Fourquet P."/>
            <person name="Lebrun R."/>
            <person name="Bertin P."/>
            <person name="Denis Y."/>
            <person name="Pophillat M."/>
            <person name="Barbe V."/>
            <person name="Ollivier B."/>
            <person name="Dolla A."/>
        </authorList>
    </citation>
    <scope>NUCLEOTIDE SEQUENCE [LARGE SCALE GENOMIC DNA]</scope>
    <source>
        <strain evidence="3">DSM 10523 / SB164P1</strain>
    </source>
</reference>
<feature type="transmembrane region" description="Helical" evidence="1">
    <location>
        <begin position="7"/>
        <end position="30"/>
    </location>
</feature>
<organism evidence="2 3">
    <name type="scientific">Pseudodesulfovibrio piezophilus (strain DSM 21447 / JCM 15486 / C1TLV30)</name>
    <name type="common">Desulfovibrio piezophilus</name>
    <dbReference type="NCBI Taxonomy" id="1322246"/>
    <lineage>
        <taxon>Bacteria</taxon>
        <taxon>Pseudomonadati</taxon>
        <taxon>Thermodesulfobacteriota</taxon>
        <taxon>Desulfovibrionia</taxon>
        <taxon>Desulfovibrionales</taxon>
        <taxon>Desulfovibrionaceae</taxon>
    </lineage>
</organism>
<gene>
    <name evidence="2" type="ordered locus">BN4_11266</name>
</gene>